<dbReference type="GO" id="GO:0004663">
    <property type="term" value="F:Rab geranylgeranyltransferase activity"/>
    <property type="evidence" value="ECO:0007669"/>
    <property type="project" value="UniProtKB-EC"/>
</dbReference>
<evidence type="ECO:0000313" key="16">
    <source>
        <dbReference type="EMBL" id="KAF4622219.1"/>
    </source>
</evidence>
<keyword evidence="5" id="KW-0637">Prenyltransferase</keyword>
<dbReference type="CDD" id="cd02894">
    <property type="entry name" value="GGTase-II"/>
    <property type="match status" value="1"/>
</dbReference>
<dbReference type="GO" id="GO:0072657">
    <property type="term" value="P:protein localization to membrane"/>
    <property type="evidence" value="ECO:0007669"/>
    <property type="project" value="UniProtKB-ARBA"/>
</dbReference>
<feature type="compositionally biased region" description="Basic and acidic residues" evidence="14">
    <location>
        <begin position="694"/>
        <end position="704"/>
    </location>
</feature>
<comment type="caution">
    <text evidence="16">The sequence shown here is derived from an EMBL/GenBank/DDBJ whole genome shotgun (WGS) entry which is preliminary data.</text>
</comment>
<dbReference type="Pfam" id="PF00432">
    <property type="entry name" value="Prenyltrans"/>
    <property type="match status" value="1"/>
</dbReference>
<feature type="region of interest" description="Disordered" evidence="14">
    <location>
        <begin position="310"/>
        <end position="338"/>
    </location>
</feature>
<dbReference type="FunFam" id="1.50.10.20:FF:000012">
    <property type="entry name" value="Geranylgeranyl transferase type-2 subunit beta"/>
    <property type="match status" value="1"/>
</dbReference>
<reference evidence="16 17" key="1">
    <citation type="submission" date="2019-12" db="EMBL/GenBank/DDBJ databases">
        <authorList>
            <person name="Floudas D."/>
            <person name="Bentzer J."/>
            <person name="Ahren D."/>
            <person name="Johansson T."/>
            <person name="Persson P."/>
            <person name="Tunlid A."/>
        </authorList>
    </citation>
    <scope>NUCLEOTIDE SEQUENCE [LARGE SCALE GENOMIC DNA]</scope>
    <source>
        <strain evidence="16 17">CBS 102.39</strain>
    </source>
</reference>
<keyword evidence="7" id="KW-0479">Metal-binding</keyword>
<evidence type="ECO:0000256" key="9">
    <source>
        <dbReference type="ARBA" id="ARBA00022833"/>
    </source>
</evidence>
<accession>A0A8H4R2I2</accession>
<evidence type="ECO:0000256" key="5">
    <source>
        <dbReference type="ARBA" id="ARBA00022602"/>
    </source>
</evidence>
<feature type="region of interest" description="Disordered" evidence="14">
    <location>
        <begin position="386"/>
        <end position="508"/>
    </location>
</feature>
<evidence type="ECO:0000256" key="6">
    <source>
        <dbReference type="ARBA" id="ARBA00022679"/>
    </source>
</evidence>
<comment type="similarity">
    <text evidence="2">Belongs to the protein prenyltransferase subunit beta family.</text>
</comment>
<evidence type="ECO:0000256" key="13">
    <source>
        <dbReference type="ARBA" id="ARBA00069127"/>
    </source>
</evidence>
<dbReference type="Gene3D" id="1.50.10.20">
    <property type="match status" value="1"/>
</dbReference>
<dbReference type="PANTHER" id="PTHR11774:SF11">
    <property type="entry name" value="GERANYLGERANYL TRANSFERASE TYPE-2 SUBUNIT BETA"/>
    <property type="match status" value="1"/>
</dbReference>
<dbReference type="Proteomes" id="UP000521872">
    <property type="component" value="Unassembled WGS sequence"/>
</dbReference>
<evidence type="ECO:0000256" key="11">
    <source>
        <dbReference type="ARBA" id="ARBA00032766"/>
    </source>
</evidence>
<sequence>MASSKVSAAPNKLPTDLHISYIQKLGQNKDDLTYHLTSHLRLNAIYWGLTATLILGRPDALNREEMIDFVMSCWDEEAGGFGAHPDHDAHLLSTLSAIQILVMQDALDRLDVERVVKFIVSLQQPSGVFAGDRFGETDTRFLYCAVNGLSLLGRLDDMDKEKAVEYIQRCKNYDGGFGSSVGAESHAAQGGRQLVWLVAIGFSQADLSDRLDVVDVDTLGWWLAERQLPNGGLNGRPEKLEDVCYSFWVLSALSILNKVPWIDADMLSSFILSAQDPDGGGIADRPGDMVDVFHTLFGIADQYNKPGPSSIFPNHRSFSSTTRTPQNSQESSLSRRSYSYPNINHTDTNNMFNFSLKKLIEGDNGLSTNKAYRRLGDSLVAISNSLRGRRAQSEPPVIDDGENRTKRPIAPLPRRWRSVPLPSSLSEDVEMSDGEITEDSTPDANSTNHPRLEPVVDQQVLARTRPSSPAAVADARSPSPAVTEPAPYDTPRSPSPVPTELHDPDSQDVIARLPANVKVRDYAYTAPYRFPPPPYGAPPTPTKPPRLVTELFDPCLALVECEFRWTQEPRTRAVEGKTLRRLLDLGWITEEEVQRRSAPMDIEALRDFDARPTHPWTVKRSPIIPTTVPNVDEKGTIIRSYWQQMLSLDKLYQRHLWQQEILEREQVLITEAEKKRAELAAERTAEFVATGGYREPKGKGREEEQGSPSGSGKRRRLAEEGHEEVGADSEGLPETPVQSQRSPQKRRRIARPPSPKIHYPPGFQLKQYPAGMHPPPKDPNPLTRVDTPPLEESELSNEDRILYGAMGYAPGMGNPAQRLIHPKHQKQGLRRTQTFAQLVI</sequence>
<feature type="compositionally biased region" description="Acidic residues" evidence="14">
    <location>
        <begin position="427"/>
        <end position="441"/>
    </location>
</feature>
<gene>
    <name evidence="16" type="ORF">D9613_009197</name>
</gene>
<comment type="subunit">
    <text evidence="3">Heterodimer of an alpha and a beta subunit.</text>
</comment>
<dbReference type="InterPro" id="IPR045089">
    <property type="entry name" value="PGGT1B-like"/>
</dbReference>
<evidence type="ECO:0000256" key="7">
    <source>
        <dbReference type="ARBA" id="ARBA00022723"/>
    </source>
</evidence>
<feature type="region of interest" description="Disordered" evidence="14">
    <location>
        <begin position="687"/>
        <end position="786"/>
    </location>
</feature>
<dbReference type="GO" id="GO:0005968">
    <property type="term" value="C:Rab-protein geranylgeranyltransferase complex"/>
    <property type="evidence" value="ECO:0007669"/>
    <property type="project" value="TreeGrafter"/>
</dbReference>
<dbReference type="EC" id="2.5.1.60" evidence="4"/>
<keyword evidence="8" id="KW-0677">Repeat</keyword>
<dbReference type="InterPro" id="IPR001330">
    <property type="entry name" value="Prenyltrans"/>
</dbReference>
<dbReference type="PANTHER" id="PTHR11774">
    <property type="entry name" value="GERANYLGERANYL TRANSFERASE TYPE BETA SUBUNIT"/>
    <property type="match status" value="1"/>
</dbReference>
<dbReference type="EMBL" id="JAACJL010000002">
    <property type="protein sequence ID" value="KAF4622219.1"/>
    <property type="molecule type" value="Genomic_DNA"/>
</dbReference>
<evidence type="ECO:0000256" key="8">
    <source>
        <dbReference type="ARBA" id="ARBA00022737"/>
    </source>
</evidence>
<evidence type="ECO:0000256" key="10">
    <source>
        <dbReference type="ARBA" id="ARBA00030816"/>
    </source>
</evidence>
<evidence type="ECO:0000256" key="12">
    <source>
        <dbReference type="ARBA" id="ARBA00047658"/>
    </source>
</evidence>
<feature type="compositionally biased region" description="Polar residues" evidence="14">
    <location>
        <begin position="316"/>
        <end position="330"/>
    </location>
</feature>
<comment type="cofactor">
    <cofactor evidence="1">
        <name>Zn(2+)</name>
        <dbReference type="ChEBI" id="CHEBI:29105"/>
    </cofactor>
</comment>
<feature type="domain" description="Prenyltransferase alpha-alpha toroid" evidence="15">
    <location>
        <begin position="15"/>
        <end position="300"/>
    </location>
</feature>
<name>A0A8H4R2I2_9AGAR</name>
<evidence type="ECO:0000313" key="17">
    <source>
        <dbReference type="Proteomes" id="UP000521872"/>
    </source>
</evidence>
<evidence type="ECO:0000256" key="3">
    <source>
        <dbReference type="ARBA" id="ARBA00011355"/>
    </source>
</evidence>
<keyword evidence="9" id="KW-0862">Zinc</keyword>
<comment type="catalytic activity">
    <reaction evidence="12">
        <text>geranylgeranyl diphosphate + L-cysteinyl-[protein] = S-geranylgeranyl-L-cysteinyl-[protein] + diphosphate</text>
        <dbReference type="Rhea" id="RHEA:21240"/>
        <dbReference type="Rhea" id="RHEA-COMP:10131"/>
        <dbReference type="Rhea" id="RHEA-COMP:11537"/>
        <dbReference type="ChEBI" id="CHEBI:29950"/>
        <dbReference type="ChEBI" id="CHEBI:33019"/>
        <dbReference type="ChEBI" id="CHEBI:57533"/>
        <dbReference type="ChEBI" id="CHEBI:86021"/>
        <dbReference type="EC" id="2.5.1.60"/>
    </reaction>
</comment>
<proteinExistence type="inferred from homology"/>
<evidence type="ECO:0000256" key="14">
    <source>
        <dbReference type="SAM" id="MobiDB-lite"/>
    </source>
</evidence>
<keyword evidence="17" id="KW-1185">Reference proteome</keyword>
<keyword evidence="6" id="KW-0808">Transferase</keyword>
<evidence type="ECO:0000256" key="1">
    <source>
        <dbReference type="ARBA" id="ARBA00001947"/>
    </source>
</evidence>
<dbReference type="InterPro" id="IPR026873">
    <property type="entry name" value="Ptb1"/>
</dbReference>
<protein>
    <recommendedName>
        <fullName evidence="13">Geranylgeranyl transferase type-2 subunit beta</fullName>
        <ecNumber evidence="4">2.5.1.60</ecNumber>
    </recommendedName>
    <alternativeName>
        <fullName evidence="10">Geranylgeranyl transferase type II subunit beta</fullName>
    </alternativeName>
    <alternativeName>
        <fullName evidence="11">Type II protein geranyl-geranyltransferase subunit beta</fullName>
    </alternativeName>
</protein>
<organism evidence="16 17">
    <name type="scientific">Agrocybe pediades</name>
    <dbReference type="NCBI Taxonomy" id="84607"/>
    <lineage>
        <taxon>Eukaryota</taxon>
        <taxon>Fungi</taxon>
        <taxon>Dikarya</taxon>
        <taxon>Basidiomycota</taxon>
        <taxon>Agaricomycotina</taxon>
        <taxon>Agaricomycetes</taxon>
        <taxon>Agaricomycetidae</taxon>
        <taxon>Agaricales</taxon>
        <taxon>Agaricineae</taxon>
        <taxon>Strophariaceae</taxon>
        <taxon>Agrocybe</taxon>
    </lineage>
</organism>
<dbReference type="SUPFAM" id="SSF48239">
    <property type="entry name" value="Terpenoid cyclases/Protein prenyltransferases"/>
    <property type="match status" value="1"/>
</dbReference>
<dbReference type="AlphaFoldDB" id="A0A8H4R2I2"/>
<evidence type="ECO:0000259" key="15">
    <source>
        <dbReference type="Pfam" id="PF00432"/>
    </source>
</evidence>
<evidence type="ECO:0000256" key="4">
    <source>
        <dbReference type="ARBA" id="ARBA00012656"/>
    </source>
</evidence>
<dbReference type="InterPro" id="IPR008930">
    <property type="entry name" value="Terpenoid_cyclase/PrenylTrfase"/>
</dbReference>
<dbReference type="GO" id="GO:0046872">
    <property type="term" value="F:metal ion binding"/>
    <property type="evidence" value="ECO:0007669"/>
    <property type="project" value="UniProtKB-KW"/>
</dbReference>
<evidence type="ECO:0000256" key="2">
    <source>
        <dbReference type="ARBA" id="ARBA00010497"/>
    </source>
</evidence>